<evidence type="ECO:0000256" key="8">
    <source>
        <dbReference type="SAM" id="Phobius"/>
    </source>
</evidence>
<gene>
    <name evidence="10" type="ORF">AKAME5_000446400</name>
</gene>
<feature type="transmembrane region" description="Helical" evidence="8">
    <location>
        <begin position="864"/>
        <end position="885"/>
    </location>
</feature>
<dbReference type="FunFam" id="1.20.1250.20:FF:000023">
    <property type="entry name" value="Solute carrier family 22 member 6"/>
    <property type="match status" value="1"/>
</dbReference>
<evidence type="ECO:0000256" key="5">
    <source>
        <dbReference type="ARBA" id="ARBA00039897"/>
    </source>
</evidence>
<comment type="caution">
    <text evidence="10">The sequence shown here is derived from an EMBL/GenBank/DDBJ whole genome shotgun (WGS) entry which is preliminary data.</text>
</comment>
<dbReference type="InterPro" id="IPR036259">
    <property type="entry name" value="MFS_trans_sf"/>
</dbReference>
<feature type="transmembrane region" description="Helical" evidence="8">
    <location>
        <begin position="585"/>
        <end position="604"/>
    </location>
</feature>
<evidence type="ECO:0000256" key="1">
    <source>
        <dbReference type="ARBA" id="ARBA00022692"/>
    </source>
</evidence>
<dbReference type="Pfam" id="PF00083">
    <property type="entry name" value="Sugar_tr"/>
    <property type="match status" value="3"/>
</dbReference>
<keyword evidence="1 8" id="KW-0812">Transmembrane</keyword>
<accession>A0AAD3MCH0</accession>
<comment type="subcellular location">
    <subcellularLocation>
        <location evidence="4">Basal cell membrane</location>
        <topology evidence="4">Multi-pass membrane protein</topology>
    </subcellularLocation>
</comment>
<evidence type="ECO:0000313" key="10">
    <source>
        <dbReference type="EMBL" id="GLD51399.1"/>
    </source>
</evidence>
<evidence type="ECO:0000256" key="2">
    <source>
        <dbReference type="ARBA" id="ARBA00022989"/>
    </source>
</evidence>
<feature type="transmembrane region" description="Helical" evidence="8">
    <location>
        <begin position="254"/>
        <end position="273"/>
    </location>
</feature>
<dbReference type="PROSITE" id="PS50850">
    <property type="entry name" value="MFS"/>
    <property type="match status" value="2"/>
</dbReference>
<evidence type="ECO:0000256" key="3">
    <source>
        <dbReference type="ARBA" id="ARBA00023136"/>
    </source>
</evidence>
<evidence type="ECO:0000259" key="9">
    <source>
        <dbReference type="PROSITE" id="PS50850"/>
    </source>
</evidence>
<feature type="transmembrane region" description="Helical" evidence="8">
    <location>
        <begin position="527"/>
        <end position="550"/>
    </location>
</feature>
<protein>
    <recommendedName>
        <fullName evidence="5">Solute carrier family 22 member 6</fullName>
    </recommendedName>
    <alternativeName>
        <fullName evidence="7">Organic anion transporter 1</fullName>
    </alternativeName>
    <alternativeName>
        <fullName evidence="6">Renal organic anion transporter 1</fullName>
    </alternativeName>
</protein>
<feature type="transmembrane region" description="Helical" evidence="8">
    <location>
        <begin position="921"/>
        <end position="939"/>
    </location>
</feature>
<dbReference type="InterPro" id="IPR005828">
    <property type="entry name" value="MFS_sugar_transport-like"/>
</dbReference>
<proteinExistence type="predicted"/>
<feature type="transmembrane region" description="Helical" evidence="8">
    <location>
        <begin position="139"/>
        <end position="172"/>
    </location>
</feature>
<dbReference type="GO" id="GO:0022857">
    <property type="term" value="F:transmembrane transporter activity"/>
    <property type="evidence" value="ECO:0007669"/>
    <property type="project" value="InterPro"/>
</dbReference>
<feature type="domain" description="Major facilitator superfamily (MFS) profile" evidence="9">
    <location>
        <begin position="747"/>
        <end position="1009"/>
    </location>
</feature>
<feature type="domain" description="Major facilitator superfamily (MFS) profile" evidence="9">
    <location>
        <begin position="263"/>
        <end position="698"/>
    </location>
</feature>
<evidence type="ECO:0000256" key="7">
    <source>
        <dbReference type="ARBA" id="ARBA00042362"/>
    </source>
</evidence>
<feature type="transmembrane region" description="Helical" evidence="8">
    <location>
        <begin position="227"/>
        <end position="248"/>
    </location>
</feature>
<dbReference type="GO" id="GO:0009925">
    <property type="term" value="C:basal plasma membrane"/>
    <property type="evidence" value="ECO:0007669"/>
    <property type="project" value="UniProtKB-SubCell"/>
</dbReference>
<dbReference type="PROSITE" id="PS00217">
    <property type="entry name" value="SUGAR_TRANSPORT_2"/>
    <property type="match status" value="2"/>
</dbReference>
<feature type="transmembrane region" description="Helical" evidence="8">
    <location>
        <begin position="420"/>
        <end position="441"/>
    </location>
</feature>
<feature type="transmembrane region" description="Helical" evidence="8">
    <location>
        <begin position="447"/>
        <end position="465"/>
    </location>
</feature>
<feature type="transmembrane region" description="Helical" evidence="8">
    <location>
        <begin position="108"/>
        <end position="127"/>
    </location>
</feature>
<organism evidence="10 11">
    <name type="scientific">Lates japonicus</name>
    <name type="common">Japanese lates</name>
    <dbReference type="NCBI Taxonomy" id="270547"/>
    <lineage>
        <taxon>Eukaryota</taxon>
        <taxon>Metazoa</taxon>
        <taxon>Chordata</taxon>
        <taxon>Craniata</taxon>
        <taxon>Vertebrata</taxon>
        <taxon>Euteleostomi</taxon>
        <taxon>Actinopterygii</taxon>
        <taxon>Neopterygii</taxon>
        <taxon>Teleostei</taxon>
        <taxon>Neoteleostei</taxon>
        <taxon>Acanthomorphata</taxon>
        <taxon>Carangaria</taxon>
        <taxon>Carangaria incertae sedis</taxon>
        <taxon>Centropomidae</taxon>
        <taxon>Lates</taxon>
    </lineage>
</organism>
<sequence>MVDFGEILRTIGDFDPERHCNTDWILRADPNLTTDEQLNLTLPREEDGTFSRCQMFIPVDWDIGAIREYGLNETAGCQNGWVYYNTLYDATIVTDFDLVCDKSNMAEVGQTVFMTSLLAGSFIFGPIAESYGRRRTTQLPIAIVLLFVIVAGVSPNFYVYIVSQFIVGSALAGYRMNSTVLATEWIGITKRSFASCLSQMFGGLGQCAMAGLVYVIRDWRVAQQTAVGLGSIAYRVAGLLSPLLNMLAVYHQSIPIIVFSSLTVVSGALVLLLPETSRKELPDSTNEAEGKREYGLNETTRCQNGWVYYNTLYDATIVTDFDLVCDQANLLEVARAALMAGILVGCLLFGPFAESFGRKRAAQIPVVVTLIFTVTTGLSPNFYLYCASQFMVGIGYGGYRLNCVILATEWIGVSKRSCGACVTQLCGAVGNLILAGIIYFIRDWRLAQFITAAPTAVIAIYIWFIPESARWLLGRGKTEEAKQLIIKAAAINKRTVPDSLLEKIVVKETEKKEGIIILIQSSVLRKYFFTILLAWFSLNVTYYCLSFNVGNFGLDIFLTQAMFGLTELPAHVLCIWLLEALGRRVSLMSTLLIGGFLCILILAFPQSNAIAVTALAISGRFFINWAGSICNVYVQELFPTSFRQTASGLGSIASRAGGLLSPLLNMLAIYHWSISIIVFSSLTLVSGALSYLLPETRRKSSLIQLMRQRQHVSDPERHCNTDWILRADPNLTTDEQLNLTLPREEDGTFSRCQMFIPVDWDIGAIREYGLNETAGCQNGWVYYNTLYETTIVTDFNLVCDQANLVEVAQSVFMAGVLIGSIAFGPFAESFGRKRATQIPAVIMFIFTVTTALCPNIYLYSVSQFLLGFGAGGYRVNCIILSTEWIGASKRSWGVCVTQLFSAVGQCVLAGVMYAIRHWRLAQLITAAPLGVVVIYIWFIPESARWLFNRGRTEEAKQLIVKAAAINKRTVPDSLLDKIAVNDTVNRGGIKLIFRSPLLTKYFFTVVLAW</sequence>
<feature type="transmembrane region" description="Helical" evidence="8">
    <location>
        <begin position="838"/>
        <end position="858"/>
    </location>
</feature>
<evidence type="ECO:0000256" key="4">
    <source>
        <dbReference type="ARBA" id="ARBA00034696"/>
    </source>
</evidence>
<dbReference type="EMBL" id="BRZM01000010">
    <property type="protein sequence ID" value="GLD51399.1"/>
    <property type="molecule type" value="Genomic_DNA"/>
</dbReference>
<dbReference type="InterPro" id="IPR020846">
    <property type="entry name" value="MFS_dom"/>
</dbReference>
<keyword evidence="2 8" id="KW-1133">Transmembrane helix</keyword>
<feature type="transmembrane region" description="Helical" evidence="8">
    <location>
        <begin position="556"/>
        <end position="578"/>
    </location>
</feature>
<dbReference type="AlphaFoldDB" id="A0AAD3MCH0"/>
<keyword evidence="3 8" id="KW-0472">Membrane</keyword>
<dbReference type="PANTHER" id="PTHR24064">
    <property type="entry name" value="SOLUTE CARRIER FAMILY 22 MEMBER"/>
    <property type="match status" value="1"/>
</dbReference>
<reference evidence="10" key="1">
    <citation type="submission" date="2022-08" db="EMBL/GenBank/DDBJ databases">
        <title>Genome sequencing of akame (Lates japonicus).</title>
        <authorList>
            <person name="Hashiguchi Y."/>
            <person name="Takahashi H."/>
        </authorList>
    </citation>
    <scope>NUCLEOTIDE SEQUENCE</scope>
    <source>
        <strain evidence="10">Kochi</strain>
    </source>
</reference>
<evidence type="ECO:0000256" key="6">
    <source>
        <dbReference type="ARBA" id="ARBA00041768"/>
    </source>
</evidence>
<feature type="transmembrane region" description="Helical" evidence="8">
    <location>
        <begin position="192"/>
        <end position="215"/>
    </location>
</feature>
<dbReference type="SUPFAM" id="SSF103473">
    <property type="entry name" value="MFS general substrate transporter"/>
    <property type="match status" value="3"/>
</dbReference>
<feature type="transmembrane region" description="Helical" evidence="8">
    <location>
        <begin position="336"/>
        <end position="353"/>
    </location>
</feature>
<feature type="transmembrane region" description="Helical" evidence="8">
    <location>
        <begin position="670"/>
        <end position="693"/>
    </location>
</feature>
<dbReference type="Gene3D" id="1.20.1250.20">
    <property type="entry name" value="MFS general substrate transporter like domains"/>
    <property type="match status" value="3"/>
</dbReference>
<feature type="transmembrane region" description="Helical" evidence="8">
    <location>
        <begin position="892"/>
        <end position="915"/>
    </location>
</feature>
<keyword evidence="11" id="KW-1185">Reference proteome</keyword>
<evidence type="ECO:0000313" key="11">
    <source>
        <dbReference type="Proteomes" id="UP001279410"/>
    </source>
</evidence>
<name>A0AAD3MCH0_LATJO</name>
<dbReference type="InterPro" id="IPR005829">
    <property type="entry name" value="Sugar_transporter_CS"/>
</dbReference>
<dbReference type="Proteomes" id="UP001279410">
    <property type="component" value="Unassembled WGS sequence"/>
</dbReference>